<reference evidence="4" key="1">
    <citation type="journal article" date="2014" name="Int. J. Syst. Evol. Microbiol.">
        <title>Complete genome sequence of Corynebacterium casei LMG S-19264T (=DSM 44701T), isolated from a smear-ripened cheese.</title>
        <authorList>
            <consortium name="US DOE Joint Genome Institute (JGI-PGF)"/>
            <person name="Walter F."/>
            <person name="Albersmeier A."/>
            <person name="Kalinowski J."/>
            <person name="Ruckert C."/>
        </authorList>
    </citation>
    <scope>NUCLEOTIDE SEQUENCE</scope>
    <source>
        <strain evidence="4">CCM 8433</strain>
    </source>
</reference>
<evidence type="ECO:0000256" key="2">
    <source>
        <dbReference type="SAM" id="Phobius"/>
    </source>
</evidence>
<feature type="domain" description="PASTA" evidence="3">
    <location>
        <begin position="280"/>
        <end position="346"/>
    </location>
</feature>
<protein>
    <recommendedName>
        <fullName evidence="3">PASTA domain-containing protein</fullName>
    </recommendedName>
</protein>
<dbReference type="EMBL" id="BMDT01000009">
    <property type="protein sequence ID" value="GGI66241.1"/>
    <property type="molecule type" value="Genomic_DNA"/>
</dbReference>
<dbReference type="CDD" id="cd06577">
    <property type="entry name" value="PASTA_pknB"/>
    <property type="match status" value="2"/>
</dbReference>
<keyword evidence="2" id="KW-0472">Membrane</keyword>
<dbReference type="PROSITE" id="PS51178">
    <property type="entry name" value="PASTA"/>
    <property type="match status" value="2"/>
</dbReference>
<evidence type="ECO:0000259" key="3">
    <source>
        <dbReference type="PROSITE" id="PS51178"/>
    </source>
</evidence>
<reference evidence="4" key="2">
    <citation type="submission" date="2020-09" db="EMBL/GenBank/DDBJ databases">
        <authorList>
            <person name="Sun Q."/>
            <person name="Sedlacek I."/>
        </authorList>
    </citation>
    <scope>NUCLEOTIDE SEQUENCE</scope>
    <source>
        <strain evidence="4">CCM 8433</strain>
    </source>
</reference>
<feature type="compositionally biased region" description="Polar residues" evidence="1">
    <location>
        <begin position="511"/>
        <end position="526"/>
    </location>
</feature>
<dbReference type="Pfam" id="PF03793">
    <property type="entry name" value="PASTA"/>
    <property type="match status" value="2"/>
</dbReference>
<evidence type="ECO:0000256" key="1">
    <source>
        <dbReference type="SAM" id="MobiDB-lite"/>
    </source>
</evidence>
<feature type="domain" description="PASTA" evidence="3">
    <location>
        <begin position="134"/>
        <end position="199"/>
    </location>
</feature>
<dbReference type="Proteomes" id="UP000622610">
    <property type="component" value="Unassembled WGS sequence"/>
</dbReference>
<sequence length="526" mass="59081">MNDFLSNFTKENYDGKKHEPKDEENQQGIPEQTSEEIPVESSFKPSAKESSEPIFDSAEMLDGEPSDSVKETAENVPVTTPTRRQTREQAPVSRFETEETEFDPTYKKKQQKKYAIIAALSIIAVAVIGFAYYQLTHVKVPDFKEKEVASVRTWGNDEGVKINVTQEYNFDTEINAVISQSVPADKKIRKGKTLEIVSSLGPDPEEKISLPDFSKMDKTAAAEWVSENKAENVTIIENYDNKLKKGAYIKQEFANKDLKPENYMRKDRLMIYFSKGKEVFEKNIDVLEFKGKAVADVEEWAKKNEVKLKLVKDFSQTVADGIVISQEIAKGQKISKDEEFIVHISKGKAIEVPDYSQYTMDEASSLDSGVSAVIKGMYSETVPYGQFISQSVEAGKQYNETDKIPSVKVVYSEGRPYMRDLRGSTNEGELAKLFFDEFESKGANIYYQIYYVDSAEPKGQVVEMSTYGQFIYMGTTVSIGISLGNLSQTVAEPPADNYSPPAEEEVPPVTDEQQAMTDESGTIENQ</sequence>
<dbReference type="RefSeq" id="WP_188368072.1">
    <property type="nucleotide sequence ID" value="NZ_BMDT01000009.1"/>
</dbReference>
<feature type="compositionally biased region" description="Basic and acidic residues" evidence="1">
    <location>
        <begin position="11"/>
        <end position="24"/>
    </location>
</feature>
<dbReference type="AlphaFoldDB" id="A0A917JG94"/>
<feature type="compositionally biased region" description="Polar residues" evidence="1">
    <location>
        <begin position="1"/>
        <end position="10"/>
    </location>
</feature>
<comment type="caution">
    <text evidence="4">The sequence shown here is derived from an EMBL/GenBank/DDBJ whole genome shotgun (WGS) entry which is preliminary data.</text>
</comment>
<gene>
    <name evidence="4" type="ORF">GCM10011482_18950</name>
</gene>
<feature type="transmembrane region" description="Helical" evidence="2">
    <location>
        <begin position="114"/>
        <end position="133"/>
    </location>
</feature>
<feature type="region of interest" description="Disordered" evidence="1">
    <location>
        <begin position="1"/>
        <end position="103"/>
    </location>
</feature>
<evidence type="ECO:0000313" key="5">
    <source>
        <dbReference type="Proteomes" id="UP000622610"/>
    </source>
</evidence>
<feature type="region of interest" description="Disordered" evidence="1">
    <location>
        <begin position="489"/>
        <end position="526"/>
    </location>
</feature>
<evidence type="ECO:0000313" key="4">
    <source>
        <dbReference type="EMBL" id="GGI66241.1"/>
    </source>
</evidence>
<keyword evidence="5" id="KW-1185">Reference proteome</keyword>
<organism evidence="4 5">
    <name type="scientific">Enterococcus alcedinis</name>
    <dbReference type="NCBI Taxonomy" id="1274384"/>
    <lineage>
        <taxon>Bacteria</taxon>
        <taxon>Bacillati</taxon>
        <taxon>Bacillota</taxon>
        <taxon>Bacilli</taxon>
        <taxon>Lactobacillales</taxon>
        <taxon>Enterococcaceae</taxon>
        <taxon>Enterococcus</taxon>
    </lineage>
</organism>
<dbReference type="SMART" id="SM00740">
    <property type="entry name" value="PASTA"/>
    <property type="match status" value="3"/>
</dbReference>
<dbReference type="InterPro" id="IPR005543">
    <property type="entry name" value="PASTA_dom"/>
</dbReference>
<dbReference type="Gene3D" id="3.30.10.20">
    <property type="match status" value="3"/>
</dbReference>
<keyword evidence="2" id="KW-1133">Transmembrane helix</keyword>
<proteinExistence type="predicted"/>
<keyword evidence="2" id="KW-0812">Transmembrane</keyword>
<name>A0A917JG94_9ENTE</name>
<accession>A0A917JG94</accession>